<accession>A0A915CXL9</accession>
<dbReference type="SUPFAM" id="SSF50494">
    <property type="entry name" value="Trypsin-like serine proteases"/>
    <property type="match status" value="1"/>
</dbReference>
<dbReference type="InterPro" id="IPR001314">
    <property type="entry name" value="Peptidase_S1A"/>
</dbReference>
<dbReference type="PROSITE" id="PS50240">
    <property type="entry name" value="TRYPSIN_DOM"/>
    <property type="match status" value="1"/>
</dbReference>
<evidence type="ECO:0000313" key="4">
    <source>
        <dbReference type="WBParaSite" id="jg13337.1"/>
    </source>
</evidence>
<dbReference type="PANTHER" id="PTHR24253:SF153">
    <property type="entry name" value="SERINE PROTEASE HEPSIN"/>
    <property type="match status" value="1"/>
</dbReference>
<dbReference type="PRINTS" id="PR00722">
    <property type="entry name" value="CHYMOTRYPSIN"/>
</dbReference>
<dbReference type="InterPro" id="IPR043504">
    <property type="entry name" value="Peptidase_S1_PA_chymotrypsin"/>
</dbReference>
<dbReference type="Proteomes" id="UP000887574">
    <property type="component" value="Unplaced"/>
</dbReference>
<dbReference type="AlphaFoldDB" id="A0A915CXL9"/>
<dbReference type="WBParaSite" id="jg13337.1">
    <property type="protein sequence ID" value="jg13337.1"/>
    <property type="gene ID" value="jg13337"/>
</dbReference>
<organism evidence="3 4">
    <name type="scientific">Ditylenchus dipsaci</name>
    <dbReference type="NCBI Taxonomy" id="166011"/>
    <lineage>
        <taxon>Eukaryota</taxon>
        <taxon>Metazoa</taxon>
        <taxon>Ecdysozoa</taxon>
        <taxon>Nematoda</taxon>
        <taxon>Chromadorea</taxon>
        <taxon>Rhabditida</taxon>
        <taxon>Tylenchina</taxon>
        <taxon>Tylenchomorpha</taxon>
        <taxon>Sphaerularioidea</taxon>
        <taxon>Anguinidae</taxon>
        <taxon>Anguininae</taxon>
        <taxon>Ditylenchus</taxon>
    </lineage>
</organism>
<dbReference type="Pfam" id="PF00089">
    <property type="entry name" value="Trypsin"/>
    <property type="match status" value="1"/>
</dbReference>
<keyword evidence="3" id="KW-1185">Reference proteome</keyword>
<dbReference type="Gene3D" id="2.40.10.10">
    <property type="entry name" value="Trypsin-like serine proteases"/>
    <property type="match status" value="1"/>
</dbReference>
<evidence type="ECO:0000259" key="2">
    <source>
        <dbReference type="PROSITE" id="PS50240"/>
    </source>
</evidence>
<feature type="domain" description="Peptidase S1" evidence="2">
    <location>
        <begin position="27"/>
        <end position="312"/>
    </location>
</feature>
<reference evidence="4" key="1">
    <citation type="submission" date="2022-11" db="UniProtKB">
        <authorList>
            <consortium name="WormBaseParasite"/>
        </authorList>
    </citation>
    <scope>IDENTIFICATION</scope>
</reference>
<dbReference type="PANTHER" id="PTHR24253">
    <property type="entry name" value="TRANSMEMBRANE PROTEASE SERINE"/>
    <property type="match status" value="1"/>
</dbReference>
<dbReference type="SMART" id="SM00020">
    <property type="entry name" value="Tryp_SPc"/>
    <property type="match status" value="1"/>
</dbReference>
<protein>
    <submittedName>
        <fullName evidence="4">Peptidase S1 domain-containing protein</fullName>
    </submittedName>
</protein>
<evidence type="ECO:0000313" key="3">
    <source>
        <dbReference type="Proteomes" id="UP000887574"/>
    </source>
</evidence>
<dbReference type="GO" id="GO:0004252">
    <property type="term" value="F:serine-type endopeptidase activity"/>
    <property type="evidence" value="ECO:0007669"/>
    <property type="project" value="InterPro"/>
</dbReference>
<name>A0A915CXL9_9BILA</name>
<sequence>MSWDQMRWDQMRWDQMSNPEFESHDRVVHGEYAPVGKYPWAVVLTQPKSDVCTEELCTYCGGTLISNRHILTARHCLDNIHSFESVSIFVGGVCYAARGPNCSVADMQKVEVEFGAYEKREDGDEEPNSPAKTRNMGHDMAILQLKQDLVQLADEGDSPESTRPACMPLVKDKIPPIMHVYGWGSTDAEPIIGSAHLMEVDLKVMDLANDPLTQDPDFTAGGYAPLCSSERLYCMHPANLTTKKDAAGGDSGTGIIGRKGPLHSLFGITVAGAGDDTKFPLNIGLRTQALLYDICHYTGVCVEREWIGKTDPAKVSVDLTKAFYDPLKATNIEADD</sequence>
<dbReference type="InterPro" id="IPR001254">
    <property type="entry name" value="Trypsin_dom"/>
</dbReference>
<dbReference type="GO" id="GO:0006508">
    <property type="term" value="P:proteolysis"/>
    <property type="evidence" value="ECO:0007669"/>
    <property type="project" value="InterPro"/>
</dbReference>
<proteinExistence type="predicted"/>
<evidence type="ECO:0000256" key="1">
    <source>
        <dbReference type="ARBA" id="ARBA00023157"/>
    </source>
</evidence>
<dbReference type="InterPro" id="IPR009003">
    <property type="entry name" value="Peptidase_S1_PA"/>
</dbReference>
<keyword evidence="1" id="KW-1015">Disulfide bond</keyword>